<evidence type="ECO:0000313" key="4">
    <source>
        <dbReference type="Proteomes" id="UP000268469"/>
    </source>
</evidence>
<evidence type="ECO:0000256" key="1">
    <source>
        <dbReference type="ARBA" id="ARBA00022441"/>
    </source>
</evidence>
<dbReference type="EMBL" id="QNBE01000127">
    <property type="protein sequence ID" value="RKX68820.1"/>
    <property type="molecule type" value="Genomic_DNA"/>
</dbReference>
<dbReference type="InterPro" id="IPR011043">
    <property type="entry name" value="Gal_Oxase/kelch_b-propeller"/>
</dbReference>
<organism evidence="3 4">
    <name type="scientific">candidate division WOR-3 bacterium</name>
    <dbReference type="NCBI Taxonomy" id="2052148"/>
    <lineage>
        <taxon>Bacteria</taxon>
        <taxon>Bacteria division WOR-3</taxon>
    </lineage>
</organism>
<dbReference type="InterPro" id="IPR026444">
    <property type="entry name" value="Secre_tail"/>
</dbReference>
<sequence length="414" mass="45714">MRHITLFFLSGLFIFGSAQTWTRMNPSNPPSPREKMAMAYDSESDRIILFGGNAGPTIFNETWEYDFNTDTWTQLSPPTSPPGICAAAMVCDSKRDRMILFGGSSVSGILNDTWAYDLNTNTWSNLNPSNPPPARHSHCMAYDSESDRVVLFGGYNGSYLHDTWEYDPSTNAWIQRSPASHPPGGFILDGMVYDIESDRCIQFGGYAGSGYYSDQTWAYDANTSQWTLMSPASRPSPRSGVHMAYDSESDRIILFGGYRSSNCYDDTWEYDYNTDTWTNPSVSTRPTARGEGTMVYDGESDRAILFGGDGPSPGNMLGDTWAYDEPLKVLEKGSAISGLSCRVFPNPSLTQATVLLSQKALRAKELRLYDSGGRLVMRIPINSKQVTIGQGLAPGIYFINLGDSGLIKVVKLGR</sequence>
<dbReference type="SUPFAM" id="SSF50965">
    <property type="entry name" value="Galactose oxidase, central domain"/>
    <property type="match status" value="1"/>
</dbReference>
<protein>
    <recommendedName>
        <fullName evidence="5">T9SS type A sorting domain-containing protein</fullName>
    </recommendedName>
</protein>
<evidence type="ECO:0000313" key="3">
    <source>
        <dbReference type="EMBL" id="RKX68820.1"/>
    </source>
</evidence>
<comment type="caution">
    <text evidence="3">The sequence shown here is derived from an EMBL/GenBank/DDBJ whole genome shotgun (WGS) entry which is preliminary data.</text>
</comment>
<dbReference type="PANTHER" id="PTHR46093:SF18">
    <property type="entry name" value="FIBRONECTIN TYPE-III DOMAIN-CONTAINING PROTEIN"/>
    <property type="match status" value="1"/>
</dbReference>
<dbReference type="Pfam" id="PF24681">
    <property type="entry name" value="Kelch_KLHDC2_KLHL20_DRC7"/>
    <property type="match status" value="2"/>
</dbReference>
<gene>
    <name evidence="3" type="ORF">DRP53_09925</name>
</gene>
<dbReference type="Proteomes" id="UP000268469">
    <property type="component" value="Unassembled WGS sequence"/>
</dbReference>
<dbReference type="InterPro" id="IPR015915">
    <property type="entry name" value="Kelch-typ_b-propeller"/>
</dbReference>
<dbReference type="Gene3D" id="2.120.10.80">
    <property type="entry name" value="Kelch-type beta propeller"/>
    <property type="match status" value="2"/>
</dbReference>
<name>A0A660SFQ0_UNCW3</name>
<dbReference type="NCBIfam" id="TIGR04183">
    <property type="entry name" value="Por_Secre_tail"/>
    <property type="match status" value="1"/>
</dbReference>
<evidence type="ECO:0000256" key="2">
    <source>
        <dbReference type="ARBA" id="ARBA00022737"/>
    </source>
</evidence>
<dbReference type="InterPro" id="IPR006652">
    <property type="entry name" value="Kelch_1"/>
</dbReference>
<evidence type="ECO:0008006" key="5">
    <source>
        <dbReference type="Google" id="ProtNLM"/>
    </source>
</evidence>
<dbReference type="SMART" id="SM00612">
    <property type="entry name" value="Kelch"/>
    <property type="match status" value="5"/>
</dbReference>
<keyword evidence="1" id="KW-0880">Kelch repeat</keyword>
<reference evidence="3 4" key="1">
    <citation type="submission" date="2018-06" db="EMBL/GenBank/DDBJ databases">
        <title>Extensive metabolic versatility and redundancy in microbially diverse, dynamic hydrothermal sediments.</title>
        <authorList>
            <person name="Dombrowski N."/>
            <person name="Teske A."/>
            <person name="Baker B.J."/>
        </authorList>
    </citation>
    <scope>NUCLEOTIDE SEQUENCE [LARGE SCALE GENOMIC DNA]</scope>
    <source>
        <strain evidence="3">B36_G15</strain>
    </source>
</reference>
<accession>A0A660SFQ0</accession>
<proteinExistence type="predicted"/>
<keyword evidence="2" id="KW-0677">Repeat</keyword>
<dbReference type="PANTHER" id="PTHR46093">
    <property type="entry name" value="ACYL-COA-BINDING DOMAIN-CONTAINING PROTEIN 5"/>
    <property type="match status" value="1"/>
</dbReference>
<dbReference type="AlphaFoldDB" id="A0A660SFQ0"/>